<dbReference type="Proteomes" id="UP000004324">
    <property type="component" value="Unassembled WGS sequence"/>
</dbReference>
<dbReference type="RefSeq" id="WP_007933738.1">
    <property type="nucleotide sequence ID" value="NZ_AKVJ01000022.1"/>
</dbReference>
<dbReference type="PATRIC" id="fig|1149862.3.peg.2072"/>
<dbReference type="OrthoDB" id="2617436at2"/>
<keyword evidence="2" id="KW-1185">Reference proteome</keyword>
<accession>I9LFG7</accession>
<protein>
    <submittedName>
        <fullName evidence="1">Uncharacterized protein</fullName>
    </submittedName>
</protein>
<proteinExistence type="predicted"/>
<gene>
    <name evidence="1" type="ORF">FB4_0636</name>
</gene>
<evidence type="ECO:0000313" key="1">
    <source>
        <dbReference type="EMBL" id="EIW19111.1"/>
    </source>
</evidence>
<evidence type="ECO:0000313" key="2">
    <source>
        <dbReference type="Proteomes" id="UP000004324"/>
    </source>
</evidence>
<organism evidence="1 2">
    <name type="scientific">Pelosinus fermentans B4</name>
    <dbReference type="NCBI Taxonomy" id="1149862"/>
    <lineage>
        <taxon>Bacteria</taxon>
        <taxon>Bacillati</taxon>
        <taxon>Bacillota</taxon>
        <taxon>Negativicutes</taxon>
        <taxon>Selenomonadales</taxon>
        <taxon>Sporomusaceae</taxon>
        <taxon>Pelosinus</taxon>
    </lineage>
</organism>
<comment type="caution">
    <text evidence="1">The sequence shown here is derived from an EMBL/GenBank/DDBJ whole genome shotgun (WGS) entry which is preliminary data.</text>
</comment>
<dbReference type="EMBL" id="AKVJ01000022">
    <property type="protein sequence ID" value="EIW19111.1"/>
    <property type="molecule type" value="Genomic_DNA"/>
</dbReference>
<name>I9LFG7_9FIRM</name>
<dbReference type="AlphaFoldDB" id="I9LFG7"/>
<dbReference type="InterPro" id="IPR056510">
    <property type="entry name" value="WapI"/>
</dbReference>
<reference evidence="1 2" key="1">
    <citation type="journal article" date="2012" name="J. Bacteriol.">
        <title>Draft Genome Sequences for Two Metal-Reducing Pelosinus fermentans Strains Isolated from a Cr(VI)-Contaminated Site and for Type Strain R7.</title>
        <authorList>
            <person name="Brown S.D."/>
            <person name="Podar M."/>
            <person name="Klingeman D.M."/>
            <person name="Johnson C.M."/>
            <person name="Yang Z.K."/>
            <person name="Utturkar S.M."/>
            <person name="Land M.L."/>
            <person name="Mosher J.J."/>
            <person name="Hurt R.A.Jr."/>
            <person name="Phelps T.J."/>
            <person name="Palumbo A.V."/>
            <person name="Arkin A.P."/>
            <person name="Hazen T.C."/>
            <person name="Elias D.A."/>
        </authorList>
    </citation>
    <scope>NUCLEOTIDE SEQUENCE [LARGE SCALE GENOMIC DNA]</scope>
    <source>
        <strain evidence="1 2">B4</strain>
    </source>
</reference>
<sequence>MDIQTLISSTENNFTMEHLYLVEGYHTLKISVKSGVFAGSSNFCISKGSVHILFEELSNMYKELKGYCKLEDYDSDAYIMFEMEKLGHLCISGQIGGSHESHNMKFKFYTDQTVLLNFIKSLKELL</sequence>
<dbReference type="Pfam" id="PF24716">
    <property type="entry name" value="WapI"/>
    <property type="match status" value="1"/>
</dbReference>